<dbReference type="SMART" id="SM00838">
    <property type="entry name" value="EFG_C"/>
    <property type="match status" value="1"/>
</dbReference>
<evidence type="ECO:0000256" key="4">
    <source>
        <dbReference type="ARBA" id="ARBA00023251"/>
    </source>
</evidence>
<gene>
    <name evidence="6" type="ORF">H9L42_01435</name>
</gene>
<organism evidence="6 7">
    <name type="scientific">Zhenpiania hominis</name>
    <dbReference type="NCBI Taxonomy" id="2763644"/>
    <lineage>
        <taxon>Bacteria</taxon>
        <taxon>Bacillati</taxon>
        <taxon>Bacillota</taxon>
        <taxon>Clostridia</taxon>
        <taxon>Peptostreptococcales</taxon>
        <taxon>Anaerovoracaceae</taxon>
        <taxon>Zhenpiania</taxon>
    </lineage>
</organism>
<keyword evidence="2" id="KW-0648">Protein biosynthesis</keyword>
<dbReference type="EMBL" id="JACRYT010000001">
    <property type="protein sequence ID" value="MBC6678490.1"/>
    <property type="molecule type" value="Genomic_DNA"/>
</dbReference>
<keyword evidence="3" id="KW-0342">GTP-binding</keyword>
<keyword evidence="4" id="KW-0046">Antibiotic resistance</keyword>
<dbReference type="CDD" id="cd10912">
    <property type="entry name" value="PIN_YacP-like"/>
    <property type="match status" value="1"/>
</dbReference>
<dbReference type="Gene3D" id="3.30.70.870">
    <property type="entry name" value="Elongation Factor G (Translational Gtpase), domain 3"/>
    <property type="match status" value="1"/>
</dbReference>
<dbReference type="SUPFAM" id="SSF50447">
    <property type="entry name" value="Translation proteins"/>
    <property type="match status" value="1"/>
</dbReference>
<evidence type="ECO:0000256" key="2">
    <source>
        <dbReference type="ARBA" id="ARBA00022917"/>
    </source>
</evidence>
<sequence>MGRQANETKPIKHICAGLLAHVDAGKTTLSEALLYTAGAIRKLGRVDHQDAFLDTDAQERARGITIFSKQAELEFENTKIMLLDTPGHVDFSAEMERTLSVLDYAVLVISGKDGVQGHTGTLWKLLKQYEVPVFLFINKMDLDGTDKEAILNELKRVLDERCVDFTDRETREEQVAMCSEALLEEFLEKGSLSQRALGREIRQRNLFPCYFGSALKMEGVEPFLKGFCALAEAPRYPETFAARVYKITRDSQGNRLTHMKITGGTLHVKQTVAGRGGNDEKEEKVDQIRIYSGEKFRVREQVEAGEICAVTGLTKTLAGEGLGAESFSREAVLEPVLVYRLILPEGSDVHGAFLKLKQLEEEDPQLHITWSSQLQEIQIQLMGQVQLEILKTRIKERFDLDAEFDTGRISYKETIAAPVTGAGHFEPLRHYAEVHLLLEPGERGSGLVLDTACSEDVLDRNWQRLILTHLGEKEHTGPLTGSPITDIKITLLNGRAHVKHTEGGDFRQATYRALQQGLRKAEMILLEPWYDFQMEVPSQMVGRAMSDIQQMGGSFEPPEGSGEMTRLRGKAPVSEMKEYAAEVTSYTKGHGRLICTVSGYEACHNQEQVVSEIGYDVERDLENTADSVFCQHGAGVSIKWDQADAYMHLESGWTPAGENKDSIVGKAAASFSESRGYTGTQQEDKELERIFEKTYGTPKEKTRIPKKTFDAAERKPRKKGERTEEVREEYLLVDGYNIIFAWDELKALAKVNLDAAREALLEILSNYQGYRGCKTIAVFDAYKRKGGQRRHEQYHNIEVVFTKEAETADSYIEKTTYEIGKRYYVRVATSDSLEQMIILGNGAFKVSAKEFREEIRQADAEISSILEAYNRKSNLENRSRIEIPDPDASDKPGT</sequence>
<evidence type="ECO:0000259" key="5">
    <source>
        <dbReference type="PROSITE" id="PS51722"/>
    </source>
</evidence>
<name>A0A923SPL1_9FIRM</name>
<evidence type="ECO:0000313" key="6">
    <source>
        <dbReference type="EMBL" id="MBC6678490.1"/>
    </source>
</evidence>
<dbReference type="GO" id="GO:0032790">
    <property type="term" value="P:ribosome disassembly"/>
    <property type="evidence" value="ECO:0007669"/>
    <property type="project" value="TreeGrafter"/>
</dbReference>
<protein>
    <submittedName>
        <fullName evidence="6">NYN domain-containing protein</fullName>
    </submittedName>
</protein>
<dbReference type="Proteomes" id="UP000602647">
    <property type="component" value="Unassembled WGS sequence"/>
</dbReference>
<dbReference type="InterPro" id="IPR035650">
    <property type="entry name" value="Tet_C"/>
</dbReference>
<dbReference type="InterPro" id="IPR000640">
    <property type="entry name" value="EFG_V-like"/>
</dbReference>
<reference evidence="6" key="1">
    <citation type="submission" date="2020-08" db="EMBL/GenBank/DDBJ databases">
        <title>Genome public.</title>
        <authorList>
            <person name="Liu C."/>
            <person name="Sun Q."/>
        </authorList>
    </citation>
    <scope>NUCLEOTIDE SEQUENCE</scope>
    <source>
        <strain evidence="6">BX12</strain>
    </source>
</reference>
<dbReference type="SUPFAM" id="SSF54980">
    <property type="entry name" value="EF-G C-terminal domain-like"/>
    <property type="match status" value="2"/>
</dbReference>
<dbReference type="AlphaFoldDB" id="A0A923SPL1"/>
<evidence type="ECO:0000256" key="3">
    <source>
        <dbReference type="ARBA" id="ARBA00023134"/>
    </source>
</evidence>
<accession>A0A923SPL1</accession>
<dbReference type="PROSITE" id="PS51722">
    <property type="entry name" value="G_TR_2"/>
    <property type="match status" value="1"/>
</dbReference>
<dbReference type="PRINTS" id="PR00315">
    <property type="entry name" value="ELONGATNFCT"/>
</dbReference>
<dbReference type="InterPro" id="IPR041095">
    <property type="entry name" value="EFG_II"/>
</dbReference>
<dbReference type="SMART" id="SM00889">
    <property type="entry name" value="EFG_IV"/>
    <property type="match status" value="1"/>
</dbReference>
<dbReference type="InterPro" id="IPR009000">
    <property type="entry name" value="Transl_B-barrel_sf"/>
</dbReference>
<dbReference type="Pfam" id="PF03764">
    <property type="entry name" value="EFG_IV"/>
    <property type="match status" value="1"/>
</dbReference>
<dbReference type="CDD" id="cd03711">
    <property type="entry name" value="Tet_C"/>
    <property type="match status" value="1"/>
</dbReference>
<dbReference type="InterPro" id="IPR005225">
    <property type="entry name" value="Small_GTP-bd"/>
</dbReference>
<dbReference type="NCBIfam" id="TIGR00231">
    <property type="entry name" value="small_GTP"/>
    <property type="match status" value="1"/>
</dbReference>
<dbReference type="GO" id="GO:0005525">
    <property type="term" value="F:GTP binding"/>
    <property type="evidence" value="ECO:0007669"/>
    <property type="project" value="UniProtKB-KW"/>
</dbReference>
<dbReference type="InterPro" id="IPR035647">
    <property type="entry name" value="EFG_III/V"/>
</dbReference>
<dbReference type="InterPro" id="IPR005517">
    <property type="entry name" value="Transl_elong_EFG/EF2_IV"/>
</dbReference>
<dbReference type="Pfam" id="PF00679">
    <property type="entry name" value="EFG_C"/>
    <property type="match status" value="1"/>
</dbReference>
<comment type="caution">
    <text evidence="6">The sequence shown here is derived from an EMBL/GenBank/DDBJ whole genome shotgun (WGS) entry which is preliminary data.</text>
</comment>
<dbReference type="InterPro" id="IPR027417">
    <property type="entry name" value="P-loop_NTPase"/>
</dbReference>
<dbReference type="GO" id="GO:0046677">
    <property type="term" value="P:response to antibiotic"/>
    <property type="evidence" value="ECO:0007669"/>
    <property type="project" value="UniProtKB-KW"/>
</dbReference>
<dbReference type="Gene3D" id="2.40.30.10">
    <property type="entry name" value="Translation factors"/>
    <property type="match status" value="1"/>
</dbReference>
<keyword evidence="1" id="KW-0547">Nucleotide-binding</keyword>
<dbReference type="PANTHER" id="PTHR43261">
    <property type="entry name" value="TRANSLATION ELONGATION FACTOR G-RELATED"/>
    <property type="match status" value="1"/>
</dbReference>
<evidence type="ECO:0000313" key="7">
    <source>
        <dbReference type="Proteomes" id="UP000602647"/>
    </source>
</evidence>
<dbReference type="RefSeq" id="WP_187301666.1">
    <property type="nucleotide sequence ID" value="NZ_JACRYT010000001.1"/>
</dbReference>
<evidence type="ECO:0000256" key="1">
    <source>
        <dbReference type="ARBA" id="ARBA00022741"/>
    </source>
</evidence>
<dbReference type="InterPro" id="IPR020568">
    <property type="entry name" value="Ribosomal_Su5_D2-typ_SF"/>
</dbReference>
<dbReference type="SUPFAM" id="SSF52540">
    <property type="entry name" value="P-loop containing nucleoside triphosphate hydrolases"/>
    <property type="match status" value="1"/>
</dbReference>
<dbReference type="SUPFAM" id="SSF54211">
    <property type="entry name" value="Ribosomal protein S5 domain 2-like"/>
    <property type="match status" value="1"/>
</dbReference>
<dbReference type="GO" id="GO:0003924">
    <property type="term" value="F:GTPase activity"/>
    <property type="evidence" value="ECO:0007669"/>
    <property type="project" value="InterPro"/>
</dbReference>
<dbReference type="Pfam" id="PF14492">
    <property type="entry name" value="EFG_III"/>
    <property type="match status" value="1"/>
</dbReference>
<dbReference type="GO" id="GO:0006412">
    <property type="term" value="P:translation"/>
    <property type="evidence" value="ECO:0007669"/>
    <property type="project" value="UniProtKB-KW"/>
</dbReference>
<dbReference type="Gene3D" id="3.40.50.300">
    <property type="entry name" value="P-loop containing nucleotide triphosphate hydrolases"/>
    <property type="match status" value="1"/>
</dbReference>
<dbReference type="Gene3D" id="3.30.70.240">
    <property type="match status" value="1"/>
</dbReference>
<proteinExistence type="predicted"/>
<feature type="domain" description="Tr-type G" evidence="5">
    <location>
        <begin position="11"/>
        <end position="235"/>
    </location>
</feature>
<dbReference type="InterPro" id="IPR014721">
    <property type="entry name" value="Ribsml_uS5_D2-typ_fold_subgr"/>
</dbReference>
<dbReference type="PANTHER" id="PTHR43261:SF1">
    <property type="entry name" value="RIBOSOME-RELEASING FACTOR 2, MITOCHONDRIAL"/>
    <property type="match status" value="1"/>
</dbReference>
<dbReference type="InterPro" id="IPR000795">
    <property type="entry name" value="T_Tr_GTP-bd_dom"/>
</dbReference>
<dbReference type="Pfam" id="PF05991">
    <property type="entry name" value="NYN_YacP"/>
    <property type="match status" value="1"/>
</dbReference>
<dbReference type="Pfam" id="PF00009">
    <property type="entry name" value="GTP_EFTU"/>
    <property type="match status" value="1"/>
</dbReference>
<dbReference type="InterPro" id="IPR031157">
    <property type="entry name" value="G_TR_CS"/>
</dbReference>
<dbReference type="InterPro" id="IPR010298">
    <property type="entry name" value="YacP-like"/>
</dbReference>
<keyword evidence="7" id="KW-1185">Reference proteome</keyword>
<dbReference type="PROSITE" id="PS00301">
    <property type="entry name" value="G_TR_1"/>
    <property type="match status" value="1"/>
</dbReference>
<dbReference type="Gene3D" id="3.30.230.10">
    <property type="match status" value="1"/>
</dbReference>